<evidence type="ECO:0000256" key="2">
    <source>
        <dbReference type="SAM" id="Phobius"/>
    </source>
</evidence>
<keyword evidence="4" id="KW-1185">Reference proteome</keyword>
<organism evidence="3 4">
    <name type="scientific">Streptococcus koreensis</name>
    <dbReference type="NCBI Taxonomy" id="2382163"/>
    <lineage>
        <taxon>Bacteria</taxon>
        <taxon>Bacillati</taxon>
        <taxon>Bacillota</taxon>
        <taxon>Bacilli</taxon>
        <taxon>Lactobacillales</taxon>
        <taxon>Streptococcaceae</taxon>
        <taxon>Streptococcus</taxon>
    </lineage>
</organism>
<gene>
    <name evidence="3" type="ORF">D7D50_08685</name>
</gene>
<feature type="compositionally biased region" description="Low complexity" evidence="1">
    <location>
        <begin position="117"/>
        <end position="139"/>
    </location>
</feature>
<dbReference type="EMBL" id="CP032620">
    <property type="protein sequence ID" value="AYF94655.1"/>
    <property type="molecule type" value="Genomic_DNA"/>
</dbReference>
<reference evidence="4" key="1">
    <citation type="submission" date="2018-09" db="EMBL/GenBank/DDBJ databases">
        <title>Complete genome sequence of Streptococcus sp. KCOM 2890 (=JS71).</title>
        <authorList>
            <person name="Kook J.-K."/>
            <person name="Park S.-N."/>
            <person name="Lim Y.K."/>
        </authorList>
    </citation>
    <scope>NUCLEOTIDE SEQUENCE [LARGE SCALE GENOMIC DNA]</scope>
    <source>
        <strain evidence="4">JS71</strain>
    </source>
</reference>
<accession>A0ABM6ZAZ7</accession>
<feature type="transmembrane region" description="Helical" evidence="2">
    <location>
        <begin position="34"/>
        <end position="59"/>
    </location>
</feature>
<dbReference type="InterPro" id="IPR046686">
    <property type="entry name" value="DUF6556"/>
</dbReference>
<evidence type="ECO:0000313" key="3">
    <source>
        <dbReference type="EMBL" id="AYF94655.1"/>
    </source>
</evidence>
<sequence>MKRKEIMSQYSRKEKHQDSNKPSRSEKVKQSLSLFQMIVATIASLLGIIVTSFTIYSIMKPTSKTEEKKDSSTSVVVVHEKDGSATDSSATGTDTSASSNQASEASSEQTDSSQVETSASETPADTTPSATDTESSANQ</sequence>
<evidence type="ECO:0000313" key="4">
    <source>
        <dbReference type="Proteomes" id="UP000277293"/>
    </source>
</evidence>
<keyword evidence="2" id="KW-1133">Transmembrane helix</keyword>
<feature type="compositionally biased region" description="Low complexity" evidence="1">
    <location>
        <begin position="85"/>
        <end position="109"/>
    </location>
</feature>
<name>A0ABM6ZAZ7_9STRE</name>
<keyword evidence="2" id="KW-0812">Transmembrane</keyword>
<dbReference type="Proteomes" id="UP000277293">
    <property type="component" value="Chromosome"/>
</dbReference>
<evidence type="ECO:0008006" key="5">
    <source>
        <dbReference type="Google" id="ProtNLM"/>
    </source>
</evidence>
<proteinExistence type="predicted"/>
<feature type="region of interest" description="Disordered" evidence="1">
    <location>
        <begin position="60"/>
        <end position="139"/>
    </location>
</feature>
<protein>
    <recommendedName>
        <fullName evidence="5">Histone acetyltransferase Gcn5</fullName>
    </recommendedName>
</protein>
<evidence type="ECO:0000256" key="1">
    <source>
        <dbReference type="SAM" id="MobiDB-lite"/>
    </source>
</evidence>
<keyword evidence="2" id="KW-0472">Membrane</keyword>
<dbReference type="Pfam" id="PF20193">
    <property type="entry name" value="DUF6556"/>
    <property type="match status" value="1"/>
</dbReference>
<feature type="region of interest" description="Disordered" evidence="1">
    <location>
        <begin position="1"/>
        <end position="27"/>
    </location>
</feature>